<evidence type="ECO:0000313" key="3">
    <source>
        <dbReference type="Proteomes" id="UP000232453"/>
    </source>
</evidence>
<gene>
    <name evidence="2" type="ORF">ATL51_3501</name>
</gene>
<feature type="region of interest" description="Disordered" evidence="1">
    <location>
        <begin position="105"/>
        <end position="124"/>
    </location>
</feature>
<proteinExistence type="predicted"/>
<evidence type="ECO:0000313" key="2">
    <source>
        <dbReference type="EMBL" id="PKB31804.1"/>
    </source>
</evidence>
<protein>
    <submittedName>
        <fullName evidence="2">Transcriptional regulator, AbiEi antitoxin, Type IV TA system</fullName>
    </submittedName>
</protein>
<reference evidence="2 3" key="1">
    <citation type="submission" date="2017-11" db="EMBL/GenBank/DDBJ databases">
        <title>Sequencing the genomes of 1000 actinobacteria strains.</title>
        <authorList>
            <person name="Klenk H.-P."/>
        </authorList>
    </citation>
    <scope>NUCLEOTIDE SEQUENCE [LARGE SCALE GENOMIC DNA]</scope>
    <source>
        <strain evidence="2 3">DSM 44104</strain>
    </source>
</reference>
<comment type="caution">
    <text evidence="2">The sequence shown here is derived from an EMBL/GenBank/DDBJ whole genome shotgun (WGS) entry which is preliminary data.</text>
</comment>
<dbReference type="EMBL" id="PHUJ01000003">
    <property type="protein sequence ID" value="PKB31804.1"/>
    <property type="molecule type" value="Genomic_DNA"/>
</dbReference>
<name>A0AA44URD8_PSEA5</name>
<accession>A0AA44URD8</accession>
<dbReference type="AlphaFoldDB" id="A0AA44URD8"/>
<evidence type="ECO:0000256" key="1">
    <source>
        <dbReference type="SAM" id="MobiDB-lite"/>
    </source>
</evidence>
<dbReference type="RefSeq" id="WP_100879199.1">
    <property type="nucleotide sequence ID" value="NZ_JBICSI010000001.1"/>
</dbReference>
<sequence length="337" mass="36846">MDRLDHVPPDPAGLLHRSALLGAGLAVDEIDRLVRARVLVPVRRGSYRLGDDEPRSPVHAHLLRARATAPHLAPGSVLGHVTAALVLGLPVWNLPLDRVHAVRERSTGGGRNRHGTSVHRAPLPDDDVRELDGLLVTSPARTLVDLARTVPAEQALVTVDAALHQHVRPRPRSERPPPGATTVDELTEVLSRFGGRVGTPAARRVVALADAHSESPGESRSRFRMYLASLPDPATQWEVPGLPFRADFAWPEHEVVGEFDGRIKYGRPLRPGQDLGEVLWEEKRREDLIRSTGLTVVRWVWSDLADGSMVARLAHRLGTARHPVASRGAPCDGRRAT</sequence>
<dbReference type="Proteomes" id="UP000232453">
    <property type="component" value="Unassembled WGS sequence"/>
</dbReference>
<organism evidence="2 3">
    <name type="scientific">Pseudonocardia alni</name>
    <name type="common">Amycolata alni</name>
    <dbReference type="NCBI Taxonomy" id="33907"/>
    <lineage>
        <taxon>Bacteria</taxon>
        <taxon>Bacillati</taxon>
        <taxon>Actinomycetota</taxon>
        <taxon>Actinomycetes</taxon>
        <taxon>Pseudonocardiales</taxon>
        <taxon>Pseudonocardiaceae</taxon>
        <taxon>Pseudonocardia</taxon>
    </lineage>
</organism>